<evidence type="ECO:0000256" key="7">
    <source>
        <dbReference type="SAM" id="Phobius"/>
    </source>
</evidence>
<evidence type="ECO:0000256" key="1">
    <source>
        <dbReference type="ARBA" id="ARBA00004651"/>
    </source>
</evidence>
<comment type="similarity">
    <text evidence="2">Belongs to the GSP F family.</text>
</comment>
<dbReference type="InterPro" id="IPR018076">
    <property type="entry name" value="T2SS_GspF_dom"/>
</dbReference>
<feature type="domain" description="Type II secretion system protein GspF" evidence="8">
    <location>
        <begin position="252"/>
        <end position="371"/>
    </location>
</feature>
<keyword evidence="4 7" id="KW-0812">Transmembrane</keyword>
<evidence type="ECO:0000256" key="6">
    <source>
        <dbReference type="ARBA" id="ARBA00023136"/>
    </source>
</evidence>
<gene>
    <name evidence="9" type="ORF">ACFSW8_00715</name>
</gene>
<protein>
    <submittedName>
        <fullName evidence="9">Type II secretion system F family protein</fullName>
    </submittedName>
</protein>
<keyword evidence="10" id="KW-1185">Reference proteome</keyword>
<evidence type="ECO:0000259" key="8">
    <source>
        <dbReference type="Pfam" id="PF00482"/>
    </source>
</evidence>
<dbReference type="PANTHER" id="PTHR30012:SF0">
    <property type="entry name" value="TYPE II SECRETION SYSTEM PROTEIN F-RELATED"/>
    <property type="match status" value="1"/>
</dbReference>
<feature type="transmembrane region" description="Helical" evidence="7">
    <location>
        <begin position="198"/>
        <end position="218"/>
    </location>
</feature>
<proteinExistence type="inferred from homology"/>
<feature type="transmembrane region" description="Helical" evidence="7">
    <location>
        <begin position="146"/>
        <end position="164"/>
    </location>
</feature>
<dbReference type="PANTHER" id="PTHR30012">
    <property type="entry name" value="GENERAL SECRETION PATHWAY PROTEIN"/>
    <property type="match status" value="1"/>
</dbReference>
<evidence type="ECO:0000313" key="9">
    <source>
        <dbReference type="EMBL" id="MFD2157415.1"/>
    </source>
</evidence>
<dbReference type="Pfam" id="PF00482">
    <property type="entry name" value="T2SSF"/>
    <property type="match status" value="2"/>
</dbReference>
<keyword evidence="5 7" id="KW-1133">Transmembrane helix</keyword>
<keyword evidence="3" id="KW-1003">Cell membrane</keyword>
<accession>A0ABW4Z688</accession>
<evidence type="ECO:0000256" key="2">
    <source>
        <dbReference type="ARBA" id="ARBA00005745"/>
    </source>
</evidence>
<dbReference type="InterPro" id="IPR042094">
    <property type="entry name" value="T2SS_GspF_sf"/>
</dbReference>
<dbReference type="EMBL" id="JBHUJB010000005">
    <property type="protein sequence ID" value="MFD2157415.1"/>
    <property type="molecule type" value="Genomic_DNA"/>
</dbReference>
<keyword evidence="6 7" id="KW-0472">Membrane</keyword>
<evidence type="ECO:0000256" key="5">
    <source>
        <dbReference type="ARBA" id="ARBA00022989"/>
    </source>
</evidence>
<dbReference type="RefSeq" id="WP_377091230.1">
    <property type="nucleotide sequence ID" value="NZ_JBHSJL010000014.1"/>
</dbReference>
<dbReference type="Proteomes" id="UP001597389">
    <property type="component" value="Unassembled WGS sequence"/>
</dbReference>
<evidence type="ECO:0000256" key="3">
    <source>
        <dbReference type="ARBA" id="ARBA00022475"/>
    </source>
</evidence>
<dbReference type="Gene3D" id="1.20.81.30">
    <property type="entry name" value="Type II secretion system (T2SS), domain F"/>
    <property type="match status" value="2"/>
</dbReference>
<name>A0ABW4Z688_9BACT</name>
<comment type="subcellular location">
    <subcellularLocation>
        <location evidence="1">Cell membrane</location>
        <topology evidence="1">Multi-pass membrane protein</topology>
    </subcellularLocation>
</comment>
<reference evidence="10" key="1">
    <citation type="journal article" date="2019" name="Int. J. Syst. Evol. Microbiol.">
        <title>The Global Catalogue of Microorganisms (GCM) 10K type strain sequencing project: providing services to taxonomists for standard genome sequencing and annotation.</title>
        <authorList>
            <consortium name="The Broad Institute Genomics Platform"/>
            <consortium name="The Broad Institute Genome Sequencing Center for Infectious Disease"/>
            <person name="Wu L."/>
            <person name="Ma J."/>
        </authorList>
    </citation>
    <scope>NUCLEOTIDE SEQUENCE [LARGE SCALE GENOMIC DNA]</scope>
    <source>
        <strain evidence="10">CCUG 57942</strain>
    </source>
</reference>
<feature type="domain" description="Type II secretion system protein GspF" evidence="8">
    <location>
        <begin position="48"/>
        <end position="162"/>
    </location>
</feature>
<sequence>MNNIQSPSISSDTPAKPVKKSLAQKEIRIPFLDSDKPKTFSTKESIKFYRGVASMIKAQINTADALKYYADGLPNKIMADALNEIRNDIHAGISVYEAFKKSKRFDDMTLGLIKAGMESGSLDTAFRDLAERAETEAYFRKKIRKIVLIPAFVFPALIIAFIYAQTKIIPKIKDMVIVGDYTPKGPVKMFFTLSDWTITWWPLIVTILVCVILSFIISAKLRQTVLTLAMSKWRILRQLVMGLRQVTFLGVIKLLHANGINMAKAIRTSATSVKGTPFHDELLTAADKYEKSGVPLAIAFTKYTSTDDQVVHMMAIGEKSASMGEQLSMLVEMYKEDSEQYMEDFSNILNFIVMLGAVSLVALVFLSVFMPIFLAGPEMMQQAM</sequence>
<feature type="transmembrane region" description="Helical" evidence="7">
    <location>
        <begin position="348"/>
        <end position="374"/>
    </location>
</feature>
<evidence type="ECO:0000313" key="10">
    <source>
        <dbReference type="Proteomes" id="UP001597389"/>
    </source>
</evidence>
<dbReference type="InterPro" id="IPR003004">
    <property type="entry name" value="GspF/PilC"/>
</dbReference>
<comment type="caution">
    <text evidence="9">The sequence shown here is derived from an EMBL/GenBank/DDBJ whole genome shotgun (WGS) entry which is preliminary data.</text>
</comment>
<evidence type="ECO:0000256" key="4">
    <source>
        <dbReference type="ARBA" id="ARBA00022692"/>
    </source>
</evidence>
<organism evidence="9 10">
    <name type="scientific">Rubritalea tangerina</name>
    <dbReference type="NCBI Taxonomy" id="430798"/>
    <lineage>
        <taxon>Bacteria</taxon>
        <taxon>Pseudomonadati</taxon>
        <taxon>Verrucomicrobiota</taxon>
        <taxon>Verrucomicrobiia</taxon>
        <taxon>Verrucomicrobiales</taxon>
        <taxon>Rubritaleaceae</taxon>
        <taxon>Rubritalea</taxon>
    </lineage>
</organism>